<dbReference type="EMBL" id="LAVO01000013">
    <property type="protein sequence ID" value="KOS10125.1"/>
    <property type="molecule type" value="Genomic_DNA"/>
</dbReference>
<dbReference type="Proteomes" id="UP000037737">
    <property type="component" value="Unassembled WGS sequence"/>
</dbReference>
<dbReference type="InterPro" id="IPR041657">
    <property type="entry name" value="HTH_17"/>
</dbReference>
<dbReference type="AlphaFoldDB" id="A0A0M9VKJ4"/>
<evidence type="ECO:0000313" key="2">
    <source>
        <dbReference type="EMBL" id="KOS10125.1"/>
    </source>
</evidence>
<accession>A0A0M9VKJ4</accession>
<sequence>MLAERDLGRRWLTPTQVAERLNVAVGTLANWRVAGIGPASVKMGRLVRYEEGAVEAWADAQRR</sequence>
<evidence type="ECO:0000313" key="3">
    <source>
        <dbReference type="Proteomes" id="UP000037737"/>
    </source>
</evidence>
<proteinExistence type="predicted"/>
<gene>
    <name evidence="2" type="ORF">XI38_12530</name>
</gene>
<reference evidence="2" key="1">
    <citation type="submission" date="2015-04" db="EMBL/GenBank/DDBJ databases">
        <title>Complete genome sequence of Microbacterium chocolatum SIT 101, a bacterium enantioselectively hydrolyzing mesomeric diesters.</title>
        <authorList>
            <person name="Li X."/>
            <person name="Xu Y."/>
        </authorList>
    </citation>
    <scope>NUCLEOTIDE SEQUENCE [LARGE SCALE GENOMIC DNA]</scope>
    <source>
        <strain evidence="2">SIT 101</strain>
    </source>
</reference>
<name>A0A0M9VKJ4_9MICO</name>
<feature type="domain" description="Helix-turn-helix" evidence="1">
    <location>
        <begin position="11"/>
        <end position="62"/>
    </location>
</feature>
<dbReference type="InterPro" id="IPR009061">
    <property type="entry name" value="DNA-bd_dom_put_sf"/>
</dbReference>
<comment type="caution">
    <text evidence="2">The sequence shown here is derived from an EMBL/GenBank/DDBJ whole genome shotgun (WGS) entry which is preliminary data.</text>
</comment>
<keyword evidence="3" id="KW-1185">Reference proteome</keyword>
<dbReference type="Pfam" id="PF12728">
    <property type="entry name" value="HTH_17"/>
    <property type="match status" value="1"/>
</dbReference>
<evidence type="ECO:0000259" key="1">
    <source>
        <dbReference type="Pfam" id="PF12728"/>
    </source>
</evidence>
<dbReference type="PATRIC" id="fig|84292.3.peg.2544"/>
<protein>
    <recommendedName>
        <fullName evidence="1">Helix-turn-helix domain-containing protein</fullName>
    </recommendedName>
</protein>
<dbReference type="KEGG" id="mcw:A8L33_10565"/>
<organism evidence="2 3">
    <name type="scientific">Microbacterium aurantiacum</name>
    <dbReference type="NCBI Taxonomy" id="162393"/>
    <lineage>
        <taxon>Bacteria</taxon>
        <taxon>Bacillati</taxon>
        <taxon>Actinomycetota</taxon>
        <taxon>Actinomycetes</taxon>
        <taxon>Micrococcales</taxon>
        <taxon>Microbacteriaceae</taxon>
        <taxon>Microbacterium</taxon>
    </lineage>
</organism>
<dbReference type="SUPFAM" id="SSF46955">
    <property type="entry name" value="Putative DNA-binding domain"/>
    <property type="match status" value="1"/>
</dbReference>